<keyword evidence="8 10" id="KW-0520">NAD</keyword>
<dbReference type="Proteomes" id="UP000051739">
    <property type="component" value="Unassembled WGS sequence"/>
</dbReference>
<evidence type="ECO:0000256" key="3">
    <source>
        <dbReference type="ARBA" id="ARBA00022642"/>
    </source>
</evidence>
<dbReference type="NCBIfam" id="TIGR00482">
    <property type="entry name" value="nicotinate (nicotinamide) nucleotide adenylyltransferase"/>
    <property type="match status" value="1"/>
</dbReference>
<dbReference type="PANTHER" id="PTHR39321:SF3">
    <property type="entry name" value="PHOSPHOPANTETHEINE ADENYLYLTRANSFERASE"/>
    <property type="match status" value="1"/>
</dbReference>
<dbReference type="EMBL" id="AZFN01000009">
    <property type="protein sequence ID" value="KRM02586.1"/>
    <property type="molecule type" value="Genomic_DNA"/>
</dbReference>
<dbReference type="GO" id="GO:0009435">
    <property type="term" value="P:NAD+ biosynthetic process"/>
    <property type="evidence" value="ECO:0007669"/>
    <property type="project" value="UniProtKB-UniRule"/>
</dbReference>
<dbReference type="NCBIfam" id="NF000841">
    <property type="entry name" value="PRK00071.1-4"/>
    <property type="match status" value="1"/>
</dbReference>
<proteinExistence type="inferred from homology"/>
<keyword evidence="7 10" id="KW-0067">ATP-binding</keyword>
<name>A0A0R1VAR2_9LACO</name>
<dbReference type="AlphaFoldDB" id="A0A0R1VAR2"/>
<dbReference type="InterPro" id="IPR005248">
    <property type="entry name" value="NadD/NMNAT"/>
</dbReference>
<dbReference type="InterPro" id="IPR004821">
    <property type="entry name" value="Cyt_trans-like"/>
</dbReference>
<accession>A0A0R1VAR2</accession>
<organism evidence="12 13">
    <name type="scientific">Limosilactobacillus gastricus DSM 16045</name>
    <dbReference type="NCBI Taxonomy" id="1423749"/>
    <lineage>
        <taxon>Bacteria</taxon>
        <taxon>Bacillati</taxon>
        <taxon>Bacillota</taxon>
        <taxon>Bacilli</taxon>
        <taxon>Lactobacillales</taxon>
        <taxon>Lactobacillaceae</taxon>
        <taxon>Limosilactobacillus</taxon>
    </lineage>
</organism>
<keyword evidence="13" id="KW-1185">Reference proteome</keyword>
<dbReference type="PATRIC" id="fig|1423749.3.peg.1823"/>
<comment type="function">
    <text evidence="1 10">Catalyzes the reversible adenylation of nicotinate mononucleotide (NaMN) to nicotinic acid adenine dinucleotide (NaAD).</text>
</comment>
<evidence type="ECO:0000256" key="1">
    <source>
        <dbReference type="ARBA" id="ARBA00002324"/>
    </source>
</evidence>
<comment type="pathway">
    <text evidence="2 10">Cofactor biosynthesis; NAD(+) biosynthesis; deamido-NAD(+) from nicotinate D-ribonucleotide: step 1/1.</text>
</comment>
<evidence type="ECO:0000256" key="7">
    <source>
        <dbReference type="ARBA" id="ARBA00022840"/>
    </source>
</evidence>
<evidence type="ECO:0000256" key="5">
    <source>
        <dbReference type="ARBA" id="ARBA00022695"/>
    </source>
</evidence>
<evidence type="ECO:0000259" key="11">
    <source>
        <dbReference type="Pfam" id="PF01467"/>
    </source>
</evidence>
<dbReference type="EC" id="2.7.7.18" evidence="10"/>
<evidence type="ECO:0000256" key="2">
    <source>
        <dbReference type="ARBA" id="ARBA00005019"/>
    </source>
</evidence>
<dbReference type="SUPFAM" id="SSF52374">
    <property type="entry name" value="Nucleotidylyl transferase"/>
    <property type="match status" value="1"/>
</dbReference>
<evidence type="ECO:0000256" key="8">
    <source>
        <dbReference type="ARBA" id="ARBA00023027"/>
    </source>
</evidence>
<dbReference type="UniPathway" id="UPA00253">
    <property type="reaction ID" value="UER00332"/>
</dbReference>
<dbReference type="HAMAP" id="MF_00244">
    <property type="entry name" value="NaMN_adenylyltr"/>
    <property type="match status" value="1"/>
</dbReference>
<dbReference type="NCBIfam" id="NF000840">
    <property type="entry name" value="PRK00071.1-3"/>
    <property type="match status" value="1"/>
</dbReference>
<dbReference type="GO" id="GO:0004515">
    <property type="term" value="F:nicotinate-nucleotide adenylyltransferase activity"/>
    <property type="evidence" value="ECO:0007669"/>
    <property type="project" value="UniProtKB-UniRule"/>
</dbReference>
<comment type="similarity">
    <text evidence="10">Belongs to the NadD family.</text>
</comment>
<evidence type="ECO:0000256" key="6">
    <source>
        <dbReference type="ARBA" id="ARBA00022741"/>
    </source>
</evidence>
<comment type="caution">
    <text evidence="12">The sequence shown here is derived from an EMBL/GenBank/DDBJ whole genome shotgun (WGS) entry which is preliminary data.</text>
</comment>
<feature type="domain" description="Cytidyltransferase-like" evidence="11">
    <location>
        <begin position="31"/>
        <end position="187"/>
    </location>
</feature>
<evidence type="ECO:0000313" key="12">
    <source>
        <dbReference type="EMBL" id="KRM02586.1"/>
    </source>
</evidence>
<protein>
    <recommendedName>
        <fullName evidence="10">Probable nicotinate-nucleotide adenylyltransferase</fullName>
        <ecNumber evidence="10">2.7.7.18</ecNumber>
    </recommendedName>
    <alternativeName>
        <fullName evidence="10">Deamido-NAD(+) diphosphorylase</fullName>
    </alternativeName>
    <alternativeName>
        <fullName evidence="10">Deamido-NAD(+) pyrophosphorylase</fullName>
    </alternativeName>
    <alternativeName>
        <fullName evidence="10">Nicotinate mononucleotide adenylyltransferase</fullName>
        <shortName evidence="10">NaMN adenylyltransferase</shortName>
    </alternativeName>
</protein>
<dbReference type="Pfam" id="PF01467">
    <property type="entry name" value="CTP_transf_like"/>
    <property type="match status" value="1"/>
</dbReference>
<dbReference type="InterPro" id="IPR014729">
    <property type="entry name" value="Rossmann-like_a/b/a_fold"/>
</dbReference>
<dbReference type="CDD" id="cd02165">
    <property type="entry name" value="NMNAT"/>
    <property type="match status" value="1"/>
</dbReference>
<dbReference type="Gene3D" id="3.40.50.620">
    <property type="entry name" value="HUPs"/>
    <property type="match status" value="1"/>
</dbReference>
<evidence type="ECO:0000313" key="13">
    <source>
        <dbReference type="Proteomes" id="UP000051739"/>
    </source>
</evidence>
<dbReference type="PANTHER" id="PTHR39321">
    <property type="entry name" value="NICOTINATE-NUCLEOTIDE ADENYLYLTRANSFERASE-RELATED"/>
    <property type="match status" value="1"/>
</dbReference>
<evidence type="ECO:0000256" key="9">
    <source>
        <dbReference type="ARBA" id="ARBA00048721"/>
    </source>
</evidence>
<evidence type="ECO:0000256" key="4">
    <source>
        <dbReference type="ARBA" id="ARBA00022679"/>
    </source>
</evidence>
<keyword evidence="3 10" id="KW-0662">Pyridine nucleotide biosynthesis</keyword>
<reference evidence="12 13" key="1">
    <citation type="journal article" date="2015" name="Genome Announc.">
        <title>Expanding the biotechnology potential of lactobacilli through comparative genomics of 213 strains and associated genera.</title>
        <authorList>
            <person name="Sun Z."/>
            <person name="Harris H.M."/>
            <person name="McCann A."/>
            <person name="Guo C."/>
            <person name="Argimon S."/>
            <person name="Zhang W."/>
            <person name="Yang X."/>
            <person name="Jeffery I.B."/>
            <person name="Cooney J.C."/>
            <person name="Kagawa T.F."/>
            <person name="Liu W."/>
            <person name="Song Y."/>
            <person name="Salvetti E."/>
            <person name="Wrobel A."/>
            <person name="Rasinkangas P."/>
            <person name="Parkhill J."/>
            <person name="Rea M.C."/>
            <person name="O'Sullivan O."/>
            <person name="Ritari J."/>
            <person name="Douillard F.P."/>
            <person name="Paul Ross R."/>
            <person name="Yang R."/>
            <person name="Briner A.E."/>
            <person name="Felis G.E."/>
            <person name="de Vos W.M."/>
            <person name="Barrangou R."/>
            <person name="Klaenhammer T.R."/>
            <person name="Caufield P.W."/>
            <person name="Cui Y."/>
            <person name="Zhang H."/>
            <person name="O'Toole P.W."/>
        </authorList>
    </citation>
    <scope>NUCLEOTIDE SEQUENCE [LARGE SCALE GENOMIC DNA]</scope>
    <source>
        <strain evidence="12 13">DSM 16045</strain>
    </source>
</reference>
<dbReference type="GO" id="GO:0005524">
    <property type="term" value="F:ATP binding"/>
    <property type="evidence" value="ECO:0007669"/>
    <property type="project" value="UniProtKB-KW"/>
</dbReference>
<evidence type="ECO:0000256" key="10">
    <source>
        <dbReference type="HAMAP-Rule" id="MF_00244"/>
    </source>
</evidence>
<keyword evidence="5 10" id="KW-0548">Nucleotidyltransferase</keyword>
<keyword evidence="4 10" id="KW-0808">Transferase</keyword>
<sequence>MTGMPVKSAVRMIPKVEVQLLTSFRHRRIGLYGGTFNPVHNAHLLVADQVGKTLGLDRVDFLPDLIPPHVDQKSAVAAEYRVDMLKLAIDDNPYLGIEMAEINRGGISYSYDTIKELKERHPENDYYFIIGGDMVDYLPTWYRIDDLMKMVNFVGVRRQGAENNTNYPVIWVDVPTVDFSSSAIRDRIRNRQSIKYMVPAGVENYIKEHQLYLD</sequence>
<gene>
    <name evidence="10" type="primary">nadD</name>
    <name evidence="12" type="ORF">FC60_GL001762</name>
</gene>
<comment type="catalytic activity">
    <reaction evidence="9 10">
        <text>nicotinate beta-D-ribonucleotide + ATP + H(+) = deamido-NAD(+) + diphosphate</text>
        <dbReference type="Rhea" id="RHEA:22860"/>
        <dbReference type="ChEBI" id="CHEBI:15378"/>
        <dbReference type="ChEBI" id="CHEBI:30616"/>
        <dbReference type="ChEBI" id="CHEBI:33019"/>
        <dbReference type="ChEBI" id="CHEBI:57502"/>
        <dbReference type="ChEBI" id="CHEBI:58437"/>
        <dbReference type="EC" id="2.7.7.18"/>
    </reaction>
</comment>
<keyword evidence="6 10" id="KW-0547">Nucleotide-binding</keyword>